<sequence length="110" mass="12175">MLISVAGNCLVVALEGGYCTEFLSWSVSCVMQPYCGAQYMTLHWNLAITGNFLGCSKNVQSGENVKAGLLSNPEHLTSVLRKLKQINSIRLAPTPRKRTRLQNKAMLYLN</sequence>
<dbReference type="WBParaSite" id="TMUE_1000004450.1">
    <property type="protein sequence ID" value="TMUE_1000004450.1"/>
    <property type="gene ID" value="WBGene00302528"/>
</dbReference>
<dbReference type="AlphaFoldDB" id="A0A5S6QBH6"/>
<name>A0A5S6QBH6_TRIMR</name>
<dbReference type="Proteomes" id="UP000046395">
    <property type="component" value="Unassembled WGS sequence"/>
</dbReference>
<protein>
    <submittedName>
        <fullName evidence="2">Histone deacetylase domain-containing protein</fullName>
    </submittedName>
</protein>
<proteinExistence type="predicted"/>
<evidence type="ECO:0000313" key="2">
    <source>
        <dbReference type="WBParaSite" id="TMUE_1000004450.1"/>
    </source>
</evidence>
<evidence type="ECO:0000313" key="1">
    <source>
        <dbReference type="Proteomes" id="UP000046395"/>
    </source>
</evidence>
<organism evidence="1 2">
    <name type="scientific">Trichuris muris</name>
    <name type="common">Mouse whipworm</name>
    <dbReference type="NCBI Taxonomy" id="70415"/>
    <lineage>
        <taxon>Eukaryota</taxon>
        <taxon>Metazoa</taxon>
        <taxon>Ecdysozoa</taxon>
        <taxon>Nematoda</taxon>
        <taxon>Enoplea</taxon>
        <taxon>Dorylaimia</taxon>
        <taxon>Trichinellida</taxon>
        <taxon>Trichuridae</taxon>
        <taxon>Trichuris</taxon>
    </lineage>
</organism>
<keyword evidence="1" id="KW-1185">Reference proteome</keyword>
<accession>A0A5S6QBH6</accession>
<reference evidence="2" key="1">
    <citation type="submission" date="2019-12" db="UniProtKB">
        <authorList>
            <consortium name="WormBaseParasite"/>
        </authorList>
    </citation>
    <scope>IDENTIFICATION</scope>
</reference>